<dbReference type="PANTHER" id="PTHR33969:SF2">
    <property type="entry name" value="SEGREGATION AND CONDENSATION PROTEIN A"/>
    <property type="match status" value="1"/>
</dbReference>
<reference evidence="3 4" key="1">
    <citation type="submission" date="2016-10" db="EMBL/GenBank/DDBJ databases">
        <authorList>
            <person name="de Groot N.N."/>
        </authorList>
    </citation>
    <scope>NUCLEOTIDE SEQUENCE [LARGE SCALE GENOMIC DNA]</scope>
    <source>
        <strain evidence="3 4">DSM 15230</strain>
    </source>
</reference>
<accession>A0A1G5VJ52</accession>
<dbReference type="GO" id="GO:0007059">
    <property type="term" value="P:chromosome segregation"/>
    <property type="evidence" value="ECO:0007669"/>
    <property type="project" value="UniProtKB-KW"/>
</dbReference>
<gene>
    <name evidence="3" type="ORF">SAMN02910343_00687</name>
</gene>
<organism evidence="3 4">
    <name type="scientific">Allisonella histaminiformans</name>
    <dbReference type="NCBI Taxonomy" id="209880"/>
    <lineage>
        <taxon>Bacteria</taxon>
        <taxon>Bacillati</taxon>
        <taxon>Bacillota</taxon>
        <taxon>Negativicutes</taxon>
        <taxon>Veillonellales</taxon>
        <taxon>Veillonellaceae</taxon>
        <taxon>Allisonella</taxon>
    </lineage>
</organism>
<dbReference type="EMBL" id="FMXA01000007">
    <property type="protein sequence ID" value="SDA45913.1"/>
    <property type="molecule type" value="Genomic_DNA"/>
</dbReference>
<dbReference type="InterPro" id="IPR003768">
    <property type="entry name" value="ScpA"/>
</dbReference>
<keyword evidence="1" id="KW-0159">Chromosome partition</keyword>
<dbReference type="OrthoDB" id="9811016at2"/>
<dbReference type="AlphaFoldDB" id="A0A1G5VJ52"/>
<evidence type="ECO:0000256" key="1">
    <source>
        <dbReference type="ARBA" id="ARBA00022829"/>
    </source>
</evidence>
<sequence>MNTYEISIPVFEGPMDLLMYLVNKNRIDINDIPIHFITEQYLDYLNQAGEFNLPLGSEFFEMAANLLYIKSKTLLPQRRQDEEETENPKAELERSLEEFRLMKEIKSRISTLMAEEQPYRTREPAELKQETFNGKIPLARLNAAFLALYEELEPPPQRVLEKEEYTLDEAVQSLRQVLSTRKKMRVHVFLGMQHTRLRLAVSLVALLEMIRVGRVLLEDTETGLYIKEIA</sequence>
<dbReference type="Gene3D" id="6.10.250.2410">
    <property type="match status" value="1"/>
</dbReference>
<evidence type="ECO:0000313" key="4">
    <source>
        <dbReference type="Proteomes" id="UP000199689"/>
    </source>
</evidence>
<name>A0A1G5VJ52_9FIRM</name>
<dbReference type="GeneID" id="87755720"/>
<evidence type="ECO:0000313" key="3">
    <source>
        <dbReference type="EMBL" id="SDA45913.1"/>
    </source>
</evidence>
<dbReference type="RefSeq" id="WP_091363878.1">
    <property type="nucleotide sequence ID" value="NZ_FMXA01000007.1"/>
</dbReference>
<dbReference type="PANTHER" id="PTHR33969">
    <property type="entry name" value="SEGREGATION AND CONDENSATION PROTEIN A"/>
    <property type="match status" value="1"/>
</dbReference>
<protein>
    <recommendedName>
        <fullName evidence="2">Segregation and condensation protein A</fullName>
    </recommendedName>
</protein>
<keyword evidence="4" id="KW-1185">Reference proteome</keyword>
<dbReference type="Pfam" id="PF02616">
    <property type="entry name" value="SMC_ScpA"/>
    <property type="match status" value="1"/>
</dbReference>
<evidence type="ECO:0000256" key="2">
    <source>
        <dbReference type="ARBA" id="ARBA00044777"/>
    </source>
</evidence>
<proteinExistence type="predicted"/>
<dbReference type="Proteomes" id="UP000199689">
    <property type="component" value="Unassembled WGS sequence"/>
</dbReference>
<dbReference type="STRING" id="209880.SAMN02910343_00687"/>